<dbReference type="EC" id="3.2.1.25" evidence="5"/>
<keyword evidence="9" id="KW-0326">Glycosidase</keyword>
<evidence type="ECO:0000256" key="1">
    <source>
        <dbReference type="ARBA" id="ARBA00000829"/>
    </source>
</evidence>
<evidence type="ECO:0000256" key="4">
    <source>
        <dbReference type="ARBA" id="ARBA00011738"/>
    </source>
</evidence>
<dbReference type="InterPro" id="IPR036156">
    <property type="entry name" value="Beta-gal/glucu_dom_sf"/>
</dbReference>
<organism evidence="17 18">
    <name type="scientific">Candidatus Colimorpha enterica</name>
    <dbReference type="NCBI Taxonomy" id="3083063"/>
    <lineage>
        <taxon>Bacteria</taxon>
        <taxon>Pseudomonadati</taxon>
        <taxon>Bacteroidota</taxon>
        <taxon>Bacteroidia</taxon>
        <taxon>Bacteroidales</taxon>
        <taxon>Candidatus Colimorpha</taxon>
    </lineage>
</organism>
<protein>
    <recommendedName>
        <fullName evidence="11">Beta-mannosidase B</fullName>
        <ecNumber evidence="5">3.2.1.25</ecNumber>
    </recommendedName>
    <alternativeName>
        <fullName evidence="12">Mannanase B</fullName>
    </alternativeName>
</protein>
<evidence type="ECO:0000259" key="16">
    <source>
        <dbReference type="Pfam" id="PF22666"/>
    </source>
</evidence>
<evidence type="ECO:0000313" key="17">
    <source>
        <dbReference type="EMBL" id="MCI5754952.1"/>
    </source>
</evidence>
<evidence type="ECO:0000259" key="15">
    <source>
        <dbReference type="Pfam" id="PF17786"/>
    </source>
</evidence>
<dbReference type="GO" id="GO:0005576">
    <property type="term" value="C:extracellular region"/>
    <property type="evidence" value="ECO:0007669"/>
    <property type="project" value="UniProtKB-SubCell"/>
</dbReference>
<evidence type="ECO:0000256" key="10">
    <source>
        <dbReference type="ARBA" id="ARBA00038429"/>
    </source>
</evidence>
<evidence type="ECO:0000256" key="2">
    <source>
        <dbReference type="ARBA" id="ARBA00004613"/>
    </source>
</evidence>
<keyword evidence="7" id="KW-0378">Hydrolase</keyword>
<evidence type="ECO:0000256" key="8">
    <source>
        <dbReference type="ARBA" id="ARBA00023180"/>
    </source>
</evidence>
<name>A0AAE3JZH2_9BACT</name>
<dbReference type="EMBL" id="JALEMU010000026">
    <property type="protein sequence ID" value="MCI5754952.1"/>
    <property type="molecule type" value="Genomic_DNA"/>
</dbReference>
<dbReference type="Pfam" id="PF00703">
    <property type="entry name" value="Glyco_hydro_2"/>
    <property type="match status" value="1"/>
</dbReference>
<accession>A0AAE3JZH2</accession>
<evidence type="ECO:0000256" key="6">
    <source>
        <dbReference type="ARBA" id="ARBA00022525"/>
    </source>
</evidence>
<evidence type="ECO:0000256" key="11">
    <source>
        <dbReference type="ARBA" id="ARBA00041069"/>
    </source>
</evidence>
<feature type="domain" description="Beta-mannosidase Ig-fold" evidence="14">
    <location>
        <begin position="777"/>
        <end position="824"/>
    </location>
</feature>
<comment type="subcellular location">
    <subcellularLocation>
        <location evidence="2">Secreted</location>
    </subcellularLocation>
</comment>
<dbReference type="PANTHER" id="PTHR43730:SF1">
    <property type="entry name" value="BETA-MANNOSIDASE"/>
    <property type="match status" value="1"/>
</dbReference>
<evidence type="ECO:0000259" key="13">
    <source>
        <dbReference type="Pfam" id="PF00703"/>
    </source>
</evidence>
<evidence type="ECO:0000256" key="12">
    <source>
        <dbReference type="ARBA" id="ARBA00041614"/>
    </source>
</evidence>
<dbReference type="InterPro" id="IPR017853">
    <property type="entry name" value="GH"/>
</dbReference>
<sequence length="841" mass="94444">MKKITLNGKWHGRGYAPDGKTLDFDGTVPGCVHTDLEKAGIIPPPLVGFNAEQCQWIEQWSWYYERTFDCAEPESGAYLLFTGLDTVCDIYLNGVRIGSADDMHIPHRFPTGKALKKGENLLRAVFYPPVTLTRARPDRGAAFTAERLYTRRMQCTYSWDWVGRFVTCGIFGEVSLVFPGTADIDNVYVYTKSIDSFSAQIGFVMNFAVNGEGAYAEYEISDPDGAVIFRKSRPIVGNSIAEKVDIPSPALWYPNGYGESPLYTLTLTVKSPDGSVSDGKTVNFGIRTVKILELPDLPGSENYKKCLEAKKAPHVSGKDAFWDRNDSFSGFIAVINGVEIMCRGANYVPCEPFPSAETDEKITDILSLAAEAGMNTVRIWGGGIFERDLFYDVCDRLGIIVLQDFLMACGNYPEDDELFCERLAGEAEHAAVRLRNHPSLAWWQGDNENGMDADESMTEYKGRRAANEIIAPVLRRLDPYRDFLPSSPYGGTPFGSVTVGTTHNTNYIGQWFDHLRTTELDDYREFFDGFLSRFCAEEPHLGTSFTSSLKKYMSDGGLYGADGFAEWRYHTKNNPSEYFRTFEIYDYMAASAEKLLGKASDGERLVNKMQYLGYEWVRVTMELYRRNKFYSSGLIYWMLDDCWTGSVWSLIDYYNLPKAGWYAMKRACRPVICSVTKNGGNYAVYVCNDSLSPVCGEAGLFLLDTESGERLFEKKTAFSVGENRSEEIALIPESEILPLVTEKTLLVCEISGEGFSDRAHFFEKRPQDVVFPECRPEVTESGDGFMTLHAEKYIHAVMLDGDFIFDDNCFSMLPGETRTVKFRRSAYCASEAPTVGTAYIG</sequence>
<dbReference type="InterPro" id="IPR050887">
    <property type="entry name" value="Beta-mannosidase_GH2"/>
</dbReference>
<keyword evidence="6" id="KW-0964">Secreted</keyword>
<dbReference type="Proteomes" id="UP001139365">
    <property type="component" value="Unassembled WGS sequence"/>
</dbReference>
<feature type="domain" description="Glycoside hydrolase family 2 immunoglobulin-like beta-sandwich" evidence="13">
    <location>
        <begin position="184"/>
        <end position="287"/>
    </location>
</feature>
<comment type="subunit">
    <text evidence="4">Homodimer.</text>
</comment>
<gene>
    <name evidence="17" type="ORF">MR241_01505</name>
</gene>
<dbReference type="GO" id="GO:0005975">
    <property type="term" value="P:carbohydrate metabolic process"/>
    <property type="evidence" value="ECO:0007669"/>
    <property type="project" value="InterPro"/>
</dbReference>
<evidence type="ECO:0000259" key="14">
    <source>
        <dbReference type="Pfam" id="PF17753"/>
    </source>
</evidence>
<dbReference type="GO" id="GO:0006516">
    <property type="term" value="P:glycoprotein catabolic process"/>
    <property type="evidence" value="ECO:0007669"/>
    <property type="project" value="TreeGrafter"/>
</dbReference>
<comment type="caution">
    <text evidence="17">The sequence shown here is derived from an EMBL/GenBank/DDBJ whole genome shotgun (WGS) entry which is preliminary data.</text>
</comment>
<dbReference type="InterPro" id="IPR008979">
    <property type="entry name" value="Galactose-bd-like_sf"/>
</dbReference>
<evidence type="ECO:0000256" key="3">
    <source>
        <dbReference type="ARBA" id="ARBA00004740"/>
    </source>
</evidence>
<dbReference type="Gene3D" id="3.20.20.80">
    <property type="entry name" value="Glycosidases"/>
    <property type="match status" value="1"/>
</dbReference>
<feature type="domain" description="Beta-mannosidase-like galactose-binding" evidence="16">
    <location>
        <begin position="25"/>
        <end position="171"/>
    </location>
</feature>
<dbReference type="InterPro" id="IPR041625">
    <property type="entry name" value="Beta-mannosidase_Ig"/>
</dbReference>
<dbReference type="AlphaFoldDB" id="A0AAE3JZH2"/>
<comment type="catalytic activity">
    <reaction evidence="1">
        <text>Hydrolysis of terminal, non-reducing beta-D-mannose residues in beta-D-mannosides.</text>
        <dbReference type="EC" id="3.2.1.25"/>
    </reaction>
</comment>
<evidence type="ECO:0000256" key="9">
    <source>
        <dbReference type="ARBA" id="ARBA00023295"/>
    </source>
</evidence>
<proteinExistence type="inferred from homology"/>
<dbReference type="Pfam" id="PF17753">
    <property type="entry name" value="Ig_mannosidase"/>
    <property type="match status" value="1"/>
</dbReference>
<dbReference type="SUPFAM" id="SSF49785">
    <property type="entry name" value="Galactose-binding domain-like"/>
    <property type="match status" value="1"/>
</dbReference>
<dbReference type="InterPro" id="IPR013783">
    <property type="entry name" value="Ig-like_fold"/>
</dbReference>
<dbReference type="InterPro" id="IPR054593">
    <property type="entry name" value="Beta-mannosidase-like_N2"/>
</dbReference>
<evidence type="ECO:0000256" key="7">
    <source>
        <dbReference type="ARBA" id="ARBA00022801"/>
    </source>
</evidence>
<dbReference type="Pfam" id="PF22666">
    <property type="entry name" value="Glyco_hydro_2_N2"/>
    <property type="match status" value="1"/>
</dbReference>
<dbReference type="SUPFAM" id="SSF51445">
    <property type="entry name" value="(Trans)glycosidases"/>
    <property type="match status" value="1"/>
</dbReference>
<dbReference type="GO" id="GO:0004567">
    <property type="term" value="F:beta-mannosidase activity"/>
    <property type="evidence" value="ECO:0007669"/>
    <property type="project" value="UniProtKB-EC"/>
</dbReference>
<dbReference type="PANTHER" id="PTHR43730">
    <property type="entry name" value="BETA-MANNOSIDASE"/>
    <property type="match status" value="1"/>
</dbReference>
<comment type="similarity">
    <text evidence="10">Belongs to the glycosyl hydrolase 2 family. Beta-mannosidase B subfamily.</text>
</comment>
<keyword evidence="8" id="KW-0325">Glycoprotein</keyword>
<comment type="pathway">
    <text evidence="3">Glycan metabolism; N-glycan degradation.</text>
</comment>
<dbReference type="Gene3D" id="2.60.120.260">
    <property type="entry name" value="Galactose-binding domain-like"/>
    <property type="match status" value="1"/>
</dbReference>
<dbReference type="Pfam" id="PF17786">
    <property type="entry name" value="Mannosidase_ig"/>
    <property type="match status" value="1"/>
</dbReference>
<dbReference type="InterPro" id="IPR041447">
    <property type="entry name" value="Mannosidase_ig"/>
</dbReference>
<dbReference type="Gene3D" id="2.60.40.10">
    <property type="entry name" value="Immunoglobulins"/>
    <property type="match status" value="2"/>
</dbReference>
<feature type="domain" description="Mannosidase Ig/CBM-like" evidence="15">
    <location>
        <begin position="680"/>
        <end position="763"/>
    </location>
</feature>
<reference evidence="17 18" key="1">
    <citation type="submission" date="2022-03" db="EMBL/GenBank/DDBJ databases">
        <title>Metagenome-assembled genomes from swine fecal metagenomes.</title>
        <authorList>
            <person name="Holman D.B."/>
            <person name="Kommadath A."/>
        </authorList>
    </citation>
    <scope>NUCLEOTIDE SEQUENCE [LARGE SCALE GENOMIC DNA]</scope>
    <source>
        <strain evidence="17">SUG147</strain>
    </source>
</reference>
<dbReference type="InterPro" id="IPR006102">
    <property type="entry name" value="Ig-like_GH2"/>
</dbReference>
<dbReference type="SUPFAM" id="SSF49303">
    <property type="entry name" value="beta-Galactosidase/glucuronidase domain"/>
    <property type="match status" value="2"/>
</dbReference>
<evidence type="ECO:0000313" key="18">
    <source>
        <dbReference type="Proteomes" id="UP001139365"/>
    </source>
</evidence>
<evidence type="ECO:0000256" key="5">
    <source>
        <dbReference type="ARBA" id="ARBA00012754"/>
    </source>
</evidence>